<accession>A0ABW7EST8</accession>
<keyword evidence="8" id="KW-1185">Reference proteome</keyword>
<comment type="caution">
    <text evidence="7">The sequence shown here is derived from an EMBL/GenBank/DDBJ whole genome shotgun (WGS) entry which is preliminary data.</text>
</comment>
<protein>
    <submittedName>
        <fullName evidence="7">TonB family protein</fullName>
    </submittedName>
</protein>
<sequence length="496" mass="52634">MSGLAAAGARLRRRWRLPPALLGSLAAHVLLLSLSFGQGQGLPGLEFPWQQRRTEVPELELRVRLQSAAAPAAPAAPAVAAAQAPPPQPAPPAVPGEPPPAEPAEASPPAPGETIAQLRQLASDDLPPAPPARELLAVQRPPLPVWDVQTEPGLPDAVVAAMSAASAPAVQPLSRSRDALFARRDYAAELAQLGTARPDAAIAALQGASAPAVEALRRSGDGLRLRSERSVDVAGLDGASALPTVTVSTLAGAAGAGVESLRRAGDGLRPQAMADRAGEMAQLDAARKQVEQGAQRLEAARLEGLRQEAARADAARQEAARLDAARAERARVEVARLADAQLQAQAEEAQREARLRAIGRQLDEEAARRDADRQRPDWAPARRGRLFGRVDSNAALVAYGEAWARKIENNTSPDAVREVARQPHTQAMVTVAVRSNGSVESVTFVRSSGVPAVDDAIRRLVQGQENYPAFPPALLRDYDVVEIRRTWQFDSAVRLY</sequence>
<dbReference type="InterPro" id="IPR006260">
    <property type="entry name" value="TonB/TolA_C"/>
</dbReference>
<dbReference type="Pfam" id="PF13103">
    <property type="entry name" value="TonB_2"/>
    <property type="match status" value="1"/>
</dbReference>
<evidence type="ECO:0000256" key="2">
    <source>
        <dbReference type="ARBA" id="ARBA00022692"/>
    </source>
</evidence>
<keyword evidence="4" id="KW-0472">Membrane</keyword>
<evidence type="ECO:0000313" key="7">
    <source>
        <dbReference type="EMBL" id="MFG6416496.1"/>
    </source>
</evidence>
<evidence type="ECO:0000256" key="1">
    <source>
        <dbReference type="ARBA" id="ARBA00004167"/>
    </source>
</evidence>
<keyword evidence="2" id="KW-0812">Transmembrane</keyword>
<evidence type="ECO:0000256" key="5">
    <source>
        <dbReference type="SAM" id="Coils"/>
    </source>
</evidence>
<dbReference type="EMBL" id="JBIGHY010000009">
    <property type="protein sequence ID" value="MFG6416496.1"/>
    <property type="molecule type" value="Genomic_DNA"/>
</dbReference>
<comment type="subcellular location">
    <subcellularLocation>
        <location evidence="1">Membrane</location>
        <topology evidence="1">Single-pass membrane protein</topology>
    </subcellularLocation>
</comment>
<feature type="compositionally biased region" description="Pro residues" evidence="6">
    <location>
        <begin position="84"/>
        <end position="111"/>
    </location>
</feature>
<keyword evidence="5" id="KW-0175">Coiled coil</keyword>
<keyword evidence="3" id="KW-1133">Transmembrane helix</keyword>
<evidence type="ECO:0000313" key="8">
    <source>
        <dbReference type="Proteomes" id="UP001606300"/>
    </source>
</evidence>
<name>A0ABW7EST8_9BURK</name>
<feature type="coiled-coil region" evidence="5">
    <location>
        <begin position="280"/>
        <end position="352"/>
    </location>
</feature>
<organism evidence="7 8">
    <name type="scientific">Pelomonas dachongensis</name>
    <dbReference type="NCBI Taxonomy" id="3299029"/>
    <lineage>
        <taxon>Bacteria</taxon>
        <taxon>Pseudomonadati</taxon>
        <taxon>Pseudomonadota</taxon>
        <taxon>Betaproteobacteria</taxon>
        <taxon>Burkholderiales</taxon>
        <taxon>Sphaerotilaceae</taxon>
        <taxon>Roseateles</taxon>
    </lineage>
</organism>
<dbReference type="RefSeq" id="WP_394472557.1">
    <property type="nucleotide sequence ID" value="NZ_JBIGHY010000009.1"/>
</dbReference>
<feature type="compositionally biased region" description="Low complexity" evidence="6">
    <location>
        <begin position="74"/>
        <end position="83"/>
    </location>
</feature>
<dbReference type="Proteomes" id="UP001606300">
    <property type="component" value="Unassembled WGS sequence"/>
</dbReference>
<evidence type="ECO:0000256" key="4">
    <source>
        <dbReference type="ARBA" id="ARBA00023136"/>
    </source>
</evidence>
<proteinExistence type="predicted"/>
<evidence type="ECO:0000256" key="6">
    <source>
        <dbReference type="SAM" id="MobiDB-lite"/>
    </source>
</evidence>
<dbReference type="SUPFAM" id="SSF74653">
    <property type="entry name" value="TolA/TonB C-terminal domain"/>
    <property type="match status" value="1"/>
</dbReference>
<reference evidence="7 8" key="1">
    <citation type="submission" date="2024-09" db="EMBL/GenBank/DDBJ databases">
        <title>Novel species of the genus Pelomonas and Roseateles isolated from streams.</title>
        <authorList>
            <person name="Lu H."/>
        </authorList>
    </citation>
    <scope>NUCLEOTIDE SEQUENCE [LARGE SCALE GENOMIC DNA]</scope>
    <source>
        <strain evidence="7 8">DC23W</strain>
    </source>
</reference>
<dbReference type="NCBIfam" id="TIGR01352">
    <property type="entry name" value="tonB_Cterm"/>
    <property type="match status" value="1"/>
</dbReference>
<gene>
    <name evidence="7" type="ORF">ACG02S_21610</name>
</gene>
<evidence type="ECO:0000256" key="3">
    <source>
        <dbReference type="ARBA" id="ARBA00022989"/>
    </source>
</evidence>
<feature type="region of interest" description="Disordered" evidence="6">
    <location>
        <begin position="74"/>
        <end position="112"/>
    </location>
</feature>